<keyword evidence="13" id="KW-1185">Reference proteome</keyword>
<dbReference type="InterPro" id="IPR045278">
    <property type="entry name" value="CRS1/CFM2/CFM3"/>
</dbReference>
<dbReference type="SMART" id="SM01103">
    <property type="entry name" value="CRS1_YhbY"/>
    <property type="match status" value="1"/>
</dbReference>
<evidence type="ECO:0000256" key="3">
    <source>
        <dbReference type="ARBA" id="ARBA00022640"/>
    </source>
</evidence>
<protein>
    <submittedName>
        <fullName evidence="12">RNA-binding, CRM domain</fullName>
    </submittedName>
</protein>
<keyword evidence="8" id="KW-0508">mRNA splicing</keyword>
<keyword evidence="3" id="KW-0934">Plastid</keyword>
<keyword evidence="2" id="KW-0150">Chloroplast</keyword>
<evidence type="ECO:0000256" key="7">
    <source>
        <dbReference type="ARBA" id="ARBA00022946"/>
    </source>
</evidence>
<evidence type="ECO:0000256" key="8">
    <source>
        <dbReference type="ARBA" id="ARBA00023187"/>
    </source>
</evidence>
<dbReference type="Pfam" id="PF01985">
    <property type="entry name" value="CRS1_YhbY"/>
    <property type="match status" value="1"/>
</dbReference>
<dbReference type="Gene3D" id="3.30.110.60">
    <property type="entry name" value="YhbY-like"/>
    <property type="match status" value="1"/>
</dbReference>
<evidence type="ECO:0000256" key="10">
    <source>
        <dbReference type="PROSITE-ProRule" id="PRU00626"/>
    </source>
</evidence>
<proteinExistence type="predicted"/>
<dbReference type="GO" id="GO:0000373">
    <property type="term" value="P:Group II intron splicing"/>
    <property type="evidence" value="ECO:0007669"/>
    <property type="project" value="UniProtKB-ARBA"/>
</dbReference>
<organism evidence="12 13">
    <name type="scientific">Dillenia turbinata</name>
    <dbReference type="NCBI Taxonomy" id="194707"/>
    <lineage>
        <taxon>Eukaryota</taxon>
        <taxon>Viridiplantae</taxon>
        <taxon>Streptophyta</taxon>
        <taxon>Embryophyta</taxon>
        <taxon>Tracheophyta</taxon>
        <taxon>Spermatophyta</taxon>
        <taxon>Magnoliopsida</taxon>
        <taxon>eudicotyledons</taxon>
        <taxon>Gunneridae</taxon>
        <taxon>Pentapetalae</taxon>
        <taxon>Dilleniales</taxon>
        <taxon>Dilleniaceae</taxon>
        <taxon>Dillenia</taxon>
    </lineage>
</organism>
<reference evidence="12 13" key="1">
    <citation type="submission" date="2023-12" db="EMBL/GenBank/DDBJ databases">
        <title>A high-quality genome assembly for Dillenia turbinata (Dilleniales).</title>
        <authorList>
            <person name="Chanderbali A."/>
        </authorList>
    </citation>
    <scope>NUCLEOTIDE SEQUENCE [LARGE SCALE GENOMIC DNA]</scope>
    <source>
        <strain evidence="12">LSX21</strain>
        <tissue evidence="12">Leaf</tissue>
    </source>
</reference>
<comment type="subcellular location">
    <subcellularLocation>
        <location evidence="1">Plastid</location>
        <location evidence="1">Chloroplast</location>
    </subcellularLocation>
</comment>
<name>A0AAN8UUY2_9MAGN</name>
<dbReference type="GO" id="GO:0006397">
    <property type="term" value="P:mRNA processing"/>
    <property type="evidence" value="ECO:0007669"/>
    <property type="project" value="UniProtKB-KW"/>
</dbReference>
<feature type="domain" description="CRM" evidence="11">
    <location>
        <begin position="68"/>
        <end position="170"/>
    </location>
</feature>
<gene>
    <name evidence="12" type="ORF">RJ641_011847</name>
</gene>
<dbReference type="InterPro" id="IPR035920">
    <property type="entry name" value="YhbY-like_sf"/>
</dbReference>
<keyword evidence="6 10" id="KW-0694">RNA-binding</keyword>
<dbReference type="Proteomes" id="UP001370490">
    <property type="component" value="Unassembled WGS sequence"/>
</dbReference>
<dbReference type="PROSITE" id="PS51295">
    <property type="entry name" value="CRM"/>
    <property type="match status" value="1"/>
</dbReference>
<dbReference type="PANTHER" id="PTHR31846">
    <property type="entry name" value="CRS1 / YHBY (CRM) DOMAIN-CONTAINING PROTEIN"/>
    <property type="match status" value="1"/>
</dbReference>
<evidence type="ECO:0000256" key="9">
    <source>
        <dbReference type="ARBA" id="ARBA00023274"/>
    </source>
</evidence>
<evidence type="ECO:0000256" key="1">
    <source>
        <dbReference type="ARBA" id="ARBA00004229"/>
    </source>
</evidence>
<sequence length="202" mass="22953">MMYGTNEGHQSVSGSLYERESDRLLDDLGPLRIDWWTPKPLLVDADMLPEVIPGFRPPFRMCPPDVRPTLTDDELTYLRRIAHPLPTHFVLGRNQKLQGLAVAILKLWEKSIIAKIAINWGCANANHKKMASEFKASSFSVLTRGVLILCNKYFIIFYRGKDFLLHVIANVIENGENELKKGQIHEKGAQMEALKSILVNKQ</sequence>
<evidence type="ECO:0000256" key="6">
    <source>
        <dbReference type="ARBA" id="ARBA00022884"/>
    </source>
</evidence>
<keyword evidence="4" id="KW-0507">mRNA processing</keyword>
<evidence type="ECO:0000256" key="2">
    <source>
        <dbReference type="ARBA" id="ARBA00022528"/>
    </source>
</evidence>
<evidence type="ECO:0000259" key="11">
    <source>
        <dbReference type="PROSITE" id="PS51295"/>
    </source>
</evidence>
<dbReference type="InterPro" id="IPR001890">
    <property type="entry name" value="RNA-binding_CRM"/>
</dbReference>
<comment type="caution">
    <text evidence="12">The sequence shown here is derived from an EMBL/GenBank/DDBJ whole genome shotgun (WGS) entry which is preliminary data.</text>
</comment>
<evidence type="ECO:0000313" key="13">
    <source>
        <dbReference type="Proteomes" id="UP001370490"/>
    </source>
</evidence>
<evidence type="ECO:0000313" key="12">
    <source>
        <dbReference type="EMBL" id="KAK6923543.1"/>
    </source>
</evidence>
<dbReference type="GO" id="GO:1990904">
    <property type="term" value="C:ribonucleoprotein complex"/>
    <property type="evidence" value="ECO:0007669"/>
    <property type="project" value="UniProtKB-KW"/>
</dbReference>
<keyword evidence="5" id="KW-0677">Repeat</keyword>
<dbReference type="PANTHER" id="PTHR31846:SF10">
    <property type="entry name" value="CHLOROPLASTIC GROUP IIA INTRON SPLICING FACILITATOR CRS1, CHLOROPLASTIC"/>
    <property type="match status" value="1"/>
</dbReference>
<dbReference type="AlphaFoldDB" id="A0AAN8UUY2"/>
<evidence type="ECO:0000256" key="5">
    <source>
        <dbReference type="ARBA" id="ARBA00022737"/>
    </source>
</evidence>
<evidence type="ECO:0000256" key="4">
    <source>
        <dbReference type="ARBA" id="ARBA00022664"/>
    </source>
</evidence>
<dbReference type="GO" id="GO:0003729">
    <property type="term" value="F:mRNA binding"/>
    <property type="evidence" value="ECO:0007669"/>
    <property type="project" value="InterPro"/>
</dbReference>
<dbReference type="EMBL" id="JBAMMX010000018">
    <property type="protein sequence ID" value="KAK6923543.1"/>
    <property type="molecule type" value="Genomic_DNA"/>
</dbReference>
<dbReference type="SUPFAM" id="SSF75471">
    <property type="entry name" value="YhbY-like"/>
    <property type="match status" value="1"/>
</dbReference>
<keyword evidence="9" id="KW-0687">Ribonucleoprotein</keyword>
<keyword evidence="7" id="KW-0809">Transit peptide</keyword>
<accession>A0AAN8UUY2</accession>
<dbReference type="GO" id="GO:0009507">
    <property type="term" value="C:chloroplast"/>
    <property type="evidence" value="ECO:0007669"/>
    <property type="project" value="UniProtKB-SubCell"/>
</dbReference>